<dbReference type="InterPro" id="IPR035093">
    <property type="entry name" value="RelE/ParE_toxin_dom_sf"/>
</dbReference>
<dbReference type="Proteomes" id="UP000182661">
    <property type="component" value="Unassembled WGS sequence"/>
</dbReference>
<organism evidence="1 2">
    <name type="scientific">Pararhizobium antarcticum</name>
    <dbReference type="NCBI Taxonomy" id="1798805"/>
    <lineage>
        <taxon>Bacteria</taxon>
        <taxon>Pseudomonadati</taxon>
        <taxon>Pseudomonadota</taxon>
        <taxon>Alphaproteobacteria</taxon>
        <taxon>Hyphomicrobiales</taxon>
        <taxon>Rhizobiaceae</taxon>
        <taxon>Rhizobium/Agrobacterium group</taxon>
        <taxon>Pararhizobium</taxon>
    </lineage>
</organism>
<name>A0A657LPK4_9HYPH</name>
<sequence length="79" mass="9102">MREIIYTRDARKSLGRMQPKRRAAIFSRLEEYASGRSVDIKKMKGNPYFRIRVGDDRVIIDDQGVVIEVIDAGPRGSIY</sequence>
<reference evidence="1 2" key="1">
    <citation type="submission" date="2016-02" db="EMBL/GenBank/DDBJ databases">
        <title>Genome sequencing of a beta-galactosidase producing bacteria Rhizobium sp. 59.</title>
        <authorList>
            <person name="Wang D."/>
            <person name="Kot W."/>
            <person name="Qin Y."/>
            <person name="Hansen L."/>
            <person name="Naqvi K."/>
            <person name="Rensing C."/>
        </authorList>
    </citation>
    <scope>NUCLEOTIDE SEQUENCE [LARGE SCALE GENOMIC DNA]</scope>
    <source>
        <strain evidence="1 2">59</strain>
    </source>
</reference>
<dbReference type="RefSeq" id="WP_071834870.1">
    <property type="nucleotide sequence ID" value="NZ_LSRP01000117.1"/>
</dbReference>
<keyword evidence="2" id="KW-1185">Reference proteome</keyword>
<accession>A0A657LPK4</accession>
<protein>
    <submittedName>
        <fullName evidence="1">Cytotoxic translational repressor of toxin-antitoxin stability system</fullName>
    </submittedName>
</protein>
<gene>
    <name evidence="1" type="ORF">AX760_22725</name>
</gene>
<proteinExistence type="predicted"/>
<evidence type="ECO:0000313" key="1">
    <source>
        <dbReference type="EMBL" id="OJF92434.1"/>
    </source>
</evidence>
<dbReference type="EMBL" id="LSRP01000117">
    <property type="protein sequence ID" value="OJF92434.1"/>
    <property type="molecule type" value="Genomic_DNA"/>
</dbReference>
<dbReference type="Gene3D" id="3.30.2310.20">
    <property type="entry name" value="RelE-like"/>
    <property type="match status" value="1"/>
</dbReference>
<dbReference type="SUPFAM" id="SSF143011">
    <property type="entry name" value="RelE-like"/>
    <property type="match status" value="1"/>
</dbReference>
<dbReference type="AlphaFoldDB" id="A0A657LPK4"/>
<dbReference type="OrthoDB" id="428094at2"/>
<evidence type="ECO:0000313" key="2">
    <source>
        <dbReference type="Proteomes" id="UP000182661"/>
    </source>
</evidence>
<comment type="caution">
    <text evidence="1">The sequence shown here is derived from an EMBL/GenBank/DDBJ whole genome shotgun (WGS) entry which is preliminary data.</text>
</comment>